<dbReference type="Pfam" id="PF01235">
    <property type="entry name" value="Na_Ala_symp"/>
    <property type="match status" value="1"/>
</dbReference>
<gene>
    <name evidence="11" type="ORF">D8M04_18305</name>
</gene>
<dbReference type="FunFam" id="1.20.1740.10:FF:000004">
    <property type="entry name" value="Sodium:alanine symporter family protein"/>
    <property type="match status" value="1"/>
</dbReference>
<evidence type="ECO:0000256" key="1">
    <source>
        <dbReference type="ARBA" id="ARBA00004651"/>
    </source>
</evidence>
<dbReference type="PROSITE" id="PS00873">
    <property type="entry name" value="NA_ALANINE_SYMP"/>
    <property type="match status" value="1"/>
</dbReference>
<dbReference type="AlphaFoldDB" id="A0A498D3L1"/>
<dbReference type="GO" id="GO:0005283">
    <property type="term" value="F:amino acid:sodium symporter activity"/>
    <property type="evidence" value="ECO:0007669"/>
    <property type="project" value="InterPro"/>
</dbReference>
<dbReference type="RefSeq" id="WP_121524858.1">
    <property type="nucleotide sequence ID" value="NZ_RCHR01000010.1"/>
</dbReference>
<feature type="transmembrane region" description="Helical" evidence="9">
    <location>
        <begin position="416"/>
        <end position="439"/>
    </location>
</feature>
<feature type="transmembrane region" description="Helical" evidence="9">
    <location>
        <begin position="294"/>
        <end position="313"/>
    </location>
</feature>
<feature type="transmembrane region" description="Helical" evidence="9">
    <location>
        <begin position="93"/>
        <end position="116"/>
    </location>
</feature>
<evidence type="ECO:0000256" key="2">
    <source>
        <dbReference type="ARBA" id="ARBA00009261"/>
    </source>
</evidence>
<proteinExistence type="inferred from homology"/>
<dbReference type="EMBL" id="RCHR01000010">
    <property type="protein sequence ID" value="RLL40719.1"/>
    <property type="molecule type" value="Genomic_DNA"/>
</dbReference>
<evidence type="ECO:0000256" key="6">
    <source>
        <dbReference type="ARBA" id="ARBA00022847"/>
    </source>
</evidence>
<name>A0A498D3L1_9BACI</name>
<reference evidence="11 12" key="1">
    <citation type="submission" date="2018-10" db="EMBL/GenBank/DDBJ databases">
        <title>Oceanobacillus sp. YLB-02 draft genome.</title>
        <authorList>
            <person name="Yu L."/>
        </authorList>
    </citation>
    <scope>NUCLEOTIDE SEQUENCE [LARGE SCALE GENOMIC DNA]</scope>
    <source>
        <strain evidence="11 12">YLB-02</strain>
    </source>
</reference>
<evidence type="ECO:0000256" key="5">
    <source>
        <dbReference type="ARBA" id="ARBA00022692"/>
    </source>
</evidence>
<feature type="compositionally biased region" description="Basic and acidic residues" evidence="10">
    <location>
        <begin position="480"/>
        <end position="492"/>
    </location>
</feature>
<keyword evidence="3 9" id="KW-0813">Transport</keyword>
<dbReference type="PANTHER" id="PTHR30330">
    <property type="entry name" value="AGSS FAMILY TRANSPORTER, SODIUM-ALANINE"/>
    <property type="match status" value="1"/>
</dbReference>
<feature type="transmembrane region" description="Helical" evidence="9">
    <location>
        <begin position="232"/>
        <end position="257"/>
    </location>
</feature>
<comment type="subcellular location">
    <subcellularLocation>
        <location evidence="1 9">Cell membrane</location>
        <topology evidence="1 9">Multi-pass membrane protein</topology>
    </subcellularLocation>
</comment>
<dbReference type="Gene3D" id="1.20.1740.10">
    <property type="entry name" value="Amino acid/polyamine transporter I"/>
    <property type="match status" value="1"/>
</dbReference>
<feature type="transmembrane region" description="Helical" evidence="9">
    <location>
        <begin position="205"/>
        <end position="226"/>
    </location>
</feature>
<dbReference type="GO" id="GO:0005886">
    <property type="term" value="C:plasma membrane"/>
    <property type="evidence" value="ECO:0007669"/>
    <property type="project" value="UniProtKB-SubCell"/>
</dbReference>
<evidence type="ECO:0000256" key="4">
    <source>
        <dbReference type="ARBA" id="ARBA00022475"/>
    </source>
</evidence>
<dbReference type="OrthoDB" id="9804874at2"/>
<dbReference type="NCBIfam" id="TIGR00835">
    <property type="entry name" value="agcS"/>
    <property type="match status" value="1"/>
</dbReference>
<evidence type="ECO:0000313" key="12">
    <source>
        <dbReference type="Proteomes" id="UP000270219"/>
    </source>
</evidence>
<feature type="transmembrane region" description="Helical" evidence="9">
    <location>
        <begin position="389"/>
        <end position="410"/>
    </location>
</feature>
<keyword evidence="5 9" id="KW-0812">Transmembrane</keyword>
<protein>
    <submittedName>
        <fullName evidence="11">Alanine:cation symporter family protein</fullName>
    </submittedName>
</protein>
<keyword evidence="12" id="KW-1185">Reference proteome</keyword>
<evidence type="ECO:0000313" key="11">
    <source>
        <dbReference type="EMBL" id="RLL40719.1"/>
    </source>
</evidence>
<feature type="transmembrane region" description="Helical" evidence="9">
    <location>
        <begin position="137"/>
        <end position="160"/>
    </location>
</feature>
<comment type="caution">
    <text evidence="11">The sequence shown here is derived from an EMBL/GenBank/DDBJ whole genome shotgun (WGS) entry which is preliminary data.</text>
</comment>
<keyword evidence="8 9" id="KW-0472">Membrane</keyword>
<feature type="transmembrane region" description="Helical" evidence="9">
    <location>
        <begin position="357"/>
        <end position="377"/>
    </location>
</feature>
<feature type="transmembrane region" description="Helical" evidence="9">
    <location>
        <begin position="172"/>
        <end position="193"/>
    </location>
</feature>
<dbReference type="PRINTS" id="PR00175">
    <property type="entry name" value="NAALASMPORT"/>
</dbReference>
<accession>A0A498D3L1</accession>
<feature type="transmembrane region" description="Helical" evidence="9">
    <location>
        <begin position="12"/>
        <end position="31"/>
    </location>
</feature>
<dbReference type="PANTHER" id="PTHR30330:SF7">
    <property type="entry name" value="SODIUM_PROTON-DEPENDENT ALANINE CARRIER PROTEIN YRBD-RELATED"/>
    <property type="match status" value="1"/>
</dbReference>
<dbReference type="Proteomes" id="UP000270219">
    <property type="component" value="Unassembled WGS sequence"/>
</dbReference>
<evidence type="ECO:0000256" key="10">
    <source>
        <dbReference type="SAM" id="MobiDB-lite"/>
    </source>
</evidence>
<evidence type="ECO:0000256" key="9">
    <source>
        <dbReference type="RuleBase" id="RU363064"/>
    </source>
</evidence>
<evidence type="ECO:0000256" key="8">
    <source>
        <dbReference type="ARBA" id="ARBA00023136"/>
    </source>
</evidence>
<comment type="similarity">
    <text evidence="2 9">Belongs to the alanine or glycine:cation symporter (AGCS) (TC 2.A.25) family.</text>
</comment>
<evidence type="ECO:0000256" key="7">
    <source>
        <dbReference type="ARBA" id="ARBA00022989"/>
    </source>
</evidence>
<keyword evidence="7 9" id="KW-1133">Transmembrane helix</keyword>
<keyword evidence="6 9" id="KW-0769">Symport</keyword>
<sequence length="492" mass="53052">MFNQIIDTINGWLWSPLLVGFIVVTGLYFSFRTRFLQIRHIKEMIKLVTTGKGSDAGVSPFQALAISLSGRIGVGNIAGTATGIAFGGPGAVFWMWVITFIGAASAFVESTLAQIYKEKQDGQYRGGPAFYIEKGLGWKWFAVIFAGATLLAMSFLMPGIQANAIGDSVHNAFGLDTTITGLILIALVGFTIFGGVKRIAKVAELVVPFMAAAYVLLALVIIGSNFVDIPAVFALIFKSAFGAEELFGGIIGSAIMWGVKRGLYANEAGQGTGAHPAAAAEVSHPVKQGLVQSFSIYLDVFLVVTATAMMILFTSSYNVIDENTGQTITENLQGVEPGPGYTQAAVDTVIPGFGSGFIAIAIFLFAFTTIYAYYYIAETNLAYLVRGRFRNIAFFLLKLLLLFSIFLGSVSTSTAAWALGDIGLGIMVWLNLIAILLLFKPANIALKDYEEQLKQGKDPEFNSSKYGIKNADFWKNGYESPDKKDKDVDKIS</sequence>
<dbReference type="InterPro" id="IPR001463">
    <property type="entry name" value="Na/Ala_symport"/>
</dbReference>
<feature type="region of interest" description="Disordered" evidence="10">
    <location>
        <begin position="473"/>
        <end position="492"/>
    </location>
</feature>
<keyword evidence="4 9" id="KW-1003">Cell membrane</keyword>
<evidence type="ECO:0000256" key="3">
    <source>
        <dbReference type="ARBA" id="ARBA00022448"/>
    </source>
</evidence>
<organism evidence="11 12">
    <name type="scientific">Oceanobacillus piezotolerans</name>
    <dbReference type="NCBI Taxonomy" id="2448030"/>
    <lineage>
        <taxon>Bacteria</taxon>
        <taxon>Bacillati</taxon>
        <taxon>Bacillota</taxon>
        <taxon>Bacilli</taxon>
        <taxon>Bacillales</taxon>
        <taxon>Bacillaceae</taxon>
        <taxon>Oceanobacillus</taxon>
    </lineage>
</organism>